<dbReference type="EMBL" id="JAAIKR010000001">
    <property type="protein sequence ID" value="MBR9726618.1"/>
    <property type="molecule type" value="Genomic_DNA"/>
</dbReference>
<feature type="transmembrane region" description="Helical" evidence="1">
    <location>
        <begin position="114"/>
        <end position="132"/>
    </location>
</feature>
<feature type="transmembrane region" description="Helical" evidence="1">
    <location>
        <begin position="45"/>
        <end position="62"/>
    </location>
</feature>
<protein>
    <submittedName>
        <fullName evidence="2">Uncharacterized protein</fullName>
    </submittedName>
</protein>
<comment type="caution">
    <text evidence="2">The sequence shown here is derived from an EMBL/GenBank/DDBJ whole genome shotgun (WGS) entry which is preliminary data.</text>
</comment>
<proteinExistence type="predicted"/>
<evidence type="ECO:0000313" key="3">
    <source>
        <dbReference type="Proteomes" id="UP000811844"/>
    </source>
</evidence>
<keyword evidence="1" id="KW-0472">Membrane</keyword>
<evidence type="ECO:0000256" key="1">
    <source>
        <dbReference type="SAM" id="Phobius"/>
    </source>
</evidence>
<feature type="transmembrane region" description="Helical" evidence="1">
    <location>
        <begin position="22"/>
        <end position="39"/>
    </location>
</feature>
<sequence>MVDTEHHDQPPEVKLASFPKRLIILMLVYILASVSGLITDAVNKESALFCVLTLMMVVAVFGRQKAALYLLRAYAVVQLLLYCALPVIMYDPDNLVAGPTLFQVGKYYVEVADWVIYTVLIALGLWQLWVGFSPRVKRCFVRKVNMNLIN</sequence>
<keyword evidence="1" id="KW-1133">Transmembrane helix</keyword>
<dbReference type="Proteomes" id="UP000811844">
    <property type="component" value="Unassembled WGS sequence"/>
</dbReference>
<name>A0ABS5HYI9_9GAMM</name>
<feature type="transmembrane region" description="Helical" evidence="1">
    <location>
        <begin position="69"/>
        <end position="90"/>
    </location>
</feature>
<keyword evidence="3" id="KW-1185">Reference proteome</keyword>
<evidence type="ECO:0000313" key="2">
    <source>
        <dbReference type="EMBL" id="MBR9726618.1"/>
    </source>
</evidence>
<organism evidence="2 3">
    <name type="scientific">Shewanella intestini</name>
    <dbReference type="NCBI Taxonomy" id="2017544"/>
    <lineage>
        <taxon>Bacteria</taxon>
        <taxon>Pseudomonadati</taxon>
        <taxon>Pseudomonadota</taxon>
        <taxon>Gammaproteobacteria</taxon>
        <taxon>Alteromonadales</taxon>
        <taxon>Shewanellaceae</taxon>
        <taxon>Shewanella</taxon>
    </lineage>
</organism>
<gene>
    <name evidence="2" type="ORF">G3R48_01265</name>
</gene>
<reference evidence="2 3" key="1">
    <citation type="submission" date="2020-02" db="EMBL/GenBank/DDBJ databases">
        <title>Shewanella WXL01 sp. nov., a marine bacterium isolated from green algae in Luhuitou Fringing Reef (Northern South China Sea).</title>
        <authorList>
            <person name="Wang X."/>
        </authorList>
    </citation>
    <scope>NUCLEOTIDE SEQUENCE [LARGE SCALE GENOMIC DNA]</scope>
    <source>
        <strain evidence="2 3">MCCC 1A01895</strain>
    </source>
</reference>
<keyword evidence="1" id="KW-0812">Transmembrane</keyword>
<accession>A0ABS5HYI9</accession>